<proteinExistence type="predicted"/>
<gene>
    <name evidence="1" type="ORF">SAMN05216204_11471</name>
</gene>
<dbReference type="AlphaFoldDB" id="A0A1I1NX90"/>
<dbReference type="SUPFAM" id="SSF82784">
    <property type="entry name" value="OsmC-like"/>
    <property type="match status" value="1"/>
</dbReference>
<sequence>MKQFEARVAWQRAGQSFLDGRYSRAHKWQFDGGLQLRASSSPLSVPVPMSDPAALDPEEALVAAASSCHMLFFLSIAAQRGFTVDSYLDRAVGLLGVDADGRGAMTRIELRPAIVFAGEHWPTEVELDAIHHLAHDKCYIANSLKAELVVVQAR</sequence>
<dbReference type="InterPro" id="IPR015946">
    <property type="entry name" value="KH_dom-like_a/b"/>
</dbReference>
<dbReference type="RefSeq" id="WP_091875056.1">
    <property type="nucleotide sequence ID" value="NZ_FOLD01000014.1"/>
</dbReference>
<dbReference type="Proteomes" id="UP000198639">
    <property type="component" value="Unassembled WGS sequence"/>
</dbReference>
<dbReference type="InterPro" id="IPR036102">
    <property type="entry name" value="OsmC/Ohrsf"/>
</dbReference>
<evidence type="ECO:0000313" key="1">
    <source>
        <dbReference type="EMBL" id="SFD02065.1"/>
    </source>
</evidence>
<dbReference type="EMBL" id="FOLD01000014">
    <property type="protein sequence ID" value="SFD02065.1"/>
    <property type="molecule type" value="Genomic_DNA"/>
</dbReference>
<dbReference type="PANTHER" id="PTHR42830">
    <property type="entry name" value="OSMOTICALLY INDUCIBLE FAMILY PROTEIN"/>
    <property type="match status" value="1"/>
</dbReference>
<protein>
    <submittedName>
        <fullName evidence="1">Organic hydroperoxide reductase OsmC/OhrA</fullName>
    </submittedName>
</protein>
<dbReference type="OrthoDB" id="9795405at2"/>
<dbReference type="Pfam" id="PF02566">
    <property type="entry name" value="OsmC"/>
    <property type="match status" value="1"/>
</dbReference>
<accession>A0A1I1NX90</accession>
<name>A0A1I1NX90_9BURK</name>
<dbReference type="InterPro" id="IPR052707">
    <property type="entry name" value="OsmC_Ohr_Peroxiredoxin"/>
</dbReference>
<reference evidence="2" key="1">
    <citation type="submission" date="2016-10" db="EMBL/GenBank/DDBJ databases">
        <authorList>
            <person name="Varghese N."/>
            <person name="Submissions S."/>
        </authorList>
    </citation>
    <scope>NUCLEOTIDE SEQUENCE [LARGE SCALE GENOMIC DNA]</scope>
    <source>
        <strain evidence="2">CGMCC 1.12041</strain>
    </source>
</reference>
<evidence type="ECO:0000313" key="2">
    <source>
        <dbReference type="Proteomes" id="UP000198639"/>
    </source>
</evidence>
<organism evidence="1 2">
    <name type="scientific">Massilia yuzhufengensis</name>
    <dbReference type="NCBI Taxonomy" id="1164594"/>
    <lineage>
        <taxon>Bacteria</taxon>
        <taxon>Pseudomonadati</taxon>
        <taxon>Pseudomonadota</taxon>
        <taxon>Betaproteobacteria</taxon>
        <taxon>Burkholderiales</taxon>
        <taxon>Oxalobacteraceae</taxon>
        <taxon>Telluria group</taxon>
        <taxon>Massilia</taxon>
    </lineage>
</organism>
<dbReference type="PANTHER" id="PTHR42830:SF2">
    <property type="entry name" value="OSMC_OHR FAMILY PROTEIN"/>
    <property type="match status" value="1"/>
</dbReference>
<dbReference type="STRING" id="1164594.SAMN05216204_11471"/>
<dbReference type="InterPro" id="IPR003718">
    <property type="entry name" value="OsmC/Ohr_fam"/>
</dbReference>
<keyword evidence="2" id="KW-1185">Reference proteome</keyword>
<dbReference type="Gene3D" id="3.30.300.20">
    <property type="match status" value="1"/>
</dbReference>